<keyword evidence="3" id="KW-0716">Sensory transduction</keyword>
<dbReference type="InterPro" id="IPR004117">
    <property type="entry name" value="7tm6_olfct_rcpt"/>
</dbReference>
<evidence type="ECO:0000256" key="9">
    <source>
        <dbReference type="ARBA" id="ARBA00023224"/>
    </source>
</evidence>
<evidence type="ECO:0008006" key="13">
    <source>
        <dbReference type="Google" id="ProtNLM"/>
    </source>
</evidence>
<feature type="transmembrane region" description="Helical" evidence="10">
    <location>
        <begin position="72"/>
        <end position="94"/>
    </location>
</feature>
<evidence type="ECO:0000256" key="1">
    <source>
        <dbReference type="ARBA" id="ARBA00004651"/>
    </source>
</evidence>
<comment type="subcellular location">
    <subcellularLocation>
        <location evidence="1">Cell membrane</location>
        <topology evidence="1">Multi-pass membrane protein</topology>
    </subcellularLocation>
</comment>
<keyword evidence="4 10" id="KW-0812">Transmembrane</keyword>
<evidence type="ECO:0000256" key="10">
    <source>
        <dbReference type="SAM" id="Phobius"/>
    </source>
</evidence>
<dbReference type="Proteomes" id="UP001627154">
    <property type="component" value="Unassembled WGS sequence"/>
</dbReference>
<dbReference type="PANTHER" id="PTHR21137:SF35">
    <property type="entry name" value="ODORANT RECEPTOR 19A-RELATED"/>
    <property type="match status" value="1"/>
</dbReference>
<evidence type="ECO:0000256" key="6">
    <source>
        <dbReference type="ARBA" id="ARBA00022989"/>
    </source>
</evidence>
<keyword evidence="6 10" id="KW-1133">Transmembrane helix</keyword>
<dbReference type="AlphaFoldDB" id="A0ABD2XAS9"/>
<dbReference type="EMBL" id="JBJJXI010000035">
    <property type="protein sequence ID" value="KAL3402384.1"/>
    <property type="molecule type" value="Genomic_DNA"/>
</dbReference>
<keyword evidence="2" id="KW-1003">Cell membrane</keyword>
<evidence type="ECO:0000256" key="8">
    <source>
        <dbReference type="ARBA" id="ARBA00023170"/>
    </source>
</evidence>
<keyword evidence="8" id="KW-0675">Receptor</keyword>
<name>A0ABD2XAS9_9HYME</name>
<reference evidence="11 12" key="1">
    <citation type="journal article" date="2024" name="bioRxiv">
        <title>A reference genome for Trichogramma kaykai: A tiny desert-dwelling parasitoid wasp with competing sex-ratio distorters.</title>
        <authorList>
            <person name="Culotta J."/>
            <person name="Lindsey A.R."/>
        </authorList>
    </citation>
    <scope>NUCLEOTIDE SEQUENCE [LARGE SCALE GENOMIC DNA]</scope>
    <source>
        <strain evidence="11 12">KSX58</strain>
    </source>
</reference>
<evidence type="ECO:0000256" key="5">
    <source>
        <dbReference type="ARBA" id="ARBA00022725"/>
    </source>
</evidence>
<sequence length="172" mass="19576">MIKIDSVTQFRTRSGGYISRDLHGGISRQHDQHLSGWLLSDHGNFIISDLSEAILTLEAFFHFPDFERSEPIGIVTFLCLLIALIFNVFIFCYVGEILTEQCRLVGKDVYAVDWYELPAREARNFVLILAQSQRPIVLTAGKMFVLSMQNFANVMKASATYLHMLRTVTVNL</sequence>
<keyword evidence="5" id="KW-0552">Olfaction</keyword>
<comment type="caution">
    <text evidence="11">The sequence shown here is derived from an EMBL/GenBank/DDBJ whole genome shotgun (WGS) entry which is preliminary data.</text>
</comment>
<evidence type="ECO:0000256" key="4">
    <source>
        <dbReference type="ARBA" id="ARBA00022692"/>
    </source>
</evidence>
<evidence type="ECO:0000256" key="2">
    <source>
        <dbReference type="ARBA" id="ARBA00022475"/>
    </source>
</evidence>
<gene>
    <name evidence="11" type="ORF">TKK_004653</name>
</gene>
<keyword evidence="12" id="KW-1185">Reference proteome</keyword>
<evidence type="ECO:0000256" key="7">
    <source>
        <dbReference type="ARBA" id="ARBA00023136"/>
    </source>
</evidence>
<accession>A0ABD2XAS9</accession>
<dbReference type="PANTHER" id="PTHR21137">
    <property type="entry name" value="ODORANT RECEPTOR"/>
    <property type="match status" value="1"/>
</dbReference>
<keyword evidence="7 10" id="KW-0472">Membrane</keyword>
<dbReference type="Pfam" id="PF02949">
    <property type="entry name" value="7tm_6"/>
    <property type="match status" value="1"/>
</dbReference>
<keyword evidence="9" id="KW-0807">Transducer</keyword>
<evidence type="ECO:0000313" key="11">
    <source>
        <dbReference type="EMBL" id="KAL3402384.1"/>
    </source>
</evidence>
<proteinExistence type="predicted"/>
<protein>
    <recommendedName>
        <fullName evidence="13">Odorant receptor</fullName>
    </recommendedName>
</protein>
<organism evidence="11 12">
    <name type="scientific">Trichogramma kaykai</name>
    <dbReference type="NCBI Taxonomy" id="54128"/>
    <lineage>
        <taxon>Eukaryota</taxon>
        <taxon>Metazoa</taxon>
        <taxon>Ecdysozoa</taxon>
        <taxon>Arthropoda</taxon>
        <taxon>Hexapoda</taxon>
        <taxon>Insecta</taxon>
        <taxon>Pterygota</taxon>
        <taxon>Neoptera</taxon>
        <taxon>Endopterygota</taxon>
        <taxon>Hymenoptera</taxon>
        <taxon>Apocrita</taxon>
        <taxon>Proctotrupomorpha</taxon>
        <taxon>Chalcidoidea</taxon>
        <taxon>Trichogrammatidae</taxon>
        <taxon>Trichogramma</taxon>
    </lineage>
</organism>
<dbReference type="GO" id="GO:0005886">
    <property type="term" value="C:plasma membrane"/>
    <property type="evidence" value="ECO:0007669"/>
    <property type="project" value="UniProtKB-SubCell"/>
</dbReference>
<dbReference type="GO" id="GO:0007608">
    <property type="term" value="P:sensory perception of smell"/>
    <property type="evidence" value="ECO:0007669"/>
    <property type="project" value="UniProtKB-KW"/>
</dbReference>
<evidence type="ECO:0000313" key="12">
    <source>
        <dbReference type="Proteomes" id="UP001627154"/>
    </source>
</evidence>
<evidence type="ECO:0000256" key="3">
    <source>
        <dbReference type="ARBA" id="ARBA00022606"/>
    </source>
</evidence>
<dbReference type="GO" id="GO:0007165">
    <property type="term" value="P:signal transduction"/>
    <property type="evidence" value="ECO:0007669"/>
    <property type="project" value="UniProtKB-KW"/>
</dbReference>